<dbReference type="UniPathway" id="UPA00344"/>
<evidence type="ECO:0000256" key="5">
    <source>
        <dbReference type="ARBA" id="ARBA00022505"/>
    </source>
</evidence>
<dbReference type="PROSITE" id="PS01079">
    <property type="entry name" value="MOCF_BIOSYNTHESIS_2"/>
    <property type="match status" value="1"/>
</dbReference>
<dbReference type="SUPFAM" id="SSF63882">
    <property type="entry name" value="MoeA N-terminal region -like"/>
    <property type="match status" value="1"/>
</dbReference>
<dbReference type="OrthoDB" id="9804758at2"/>
<dbReference type="Gene3D" id="2.40.340.10">
    <property type="entry name" value="MoeA, C-terminal, domain IV"/>
    <property type="match status" value="1"/>
</dbReference>
<dbReference type="AlphaFoldDB" id="A0A5R9IF65"/>
<proteinExistence type="inferred from homology"/>
<dbReference type="InterPro" id="IPR008284">
    <property type="entry name" value="MoCF_biosynth_CS"/>
</dbReference>
<evidence type="ECO:0000256" key="11">
    <source>
        <dbReference type="RuleBase" id="RU365090"/>
    </source>
</evidence>
<keyword evidence="7 11" id="KW-0479">Metal-binding</keyword>
<evidence type="ECO:0000256" key="1">
    <source>
        <dbReference type="ARBA" id="ARBA00001946"/>
    </source>
</evidence>
<comment type="catalytic activity">
    <reaction evidence="10">
        <text>adenylyl-molybdopterin + molybdate = Mo-molybdopterin + AMP + H(+)</text>
        <dbReference type="Rhea" id="RHEA:35047"/>
        <dbReference type="ChEBI" id="CHEBI:15378"/>
        <dbReference type="ChEBI" id="CHEBI:36264"/>
        <dbReference type="ChEBI" id="CHEBI:62727"/>
        <dbReference type="ChEBI" id="CHEBI:71302"/>
        <dbReference type="ChEBI" id="CHEBI:456215"/>
        <dbReference type="EC" id="2.10.1.1"/>
    </reaction>
</comment>
<gene>
    <name evidence="13" type="ORF">FE810_13180</name>
</gene>
<dbReference type="InterPro" id="IPR001453">
    <property type="entry name" value="MoaB/Mog_dom"/>
</dbReference>
<dbReference type="SUPFAM" id="SSF53218">
    <property type="entry name" value="Molybdenum cofactor biosynthesis proteins"/>
    <property type="match status" value="1"/>
</dbReference>
<dbReference type="Pfam" id="PF03454">
    <property type="entry name" value="MoeA_C"/>
    <property type="match status" value="1"/>
</dbReference>
<evidence type="ECO:0000256" key="6">
    <source>
        <dbReference type="ARBA" id="ARBA00022679"/>
    </source>
</evidence>
<evidence type="ECO:0000313" key="14">
    <source>
        <dbReference type="Proteomes" id="UP000307790"/>
    </source>
</evidence>
<dbReference type="SUPFAM" id="SSF63867">
    <property type="entry name" value="MoeA C-terminal domain-like"/>
    <property type="match status" value="1"/>
</dbReference>
<dbReference type="NCBIfam" id="TIGR00177">
    <property type="entry name" value="molyb_syn"/>
    <property type="match status" value="1"/>
</dbReference>
<dbReference type="GO" id="GO:0061599">
    <property type="term" value="F:molybdopterin molybdotransferase activity"/>
    <property type="evidence" value="ECO:0007669"/>
    <property type="project" value="UniProtKB-UniRule"/>
</dbReference>
<evidence type="ECO:0000256" key="8">
    <source>
        <dbReference type="ARBA" id="ARBA00022842"/>
    </source>
</evidence>
<protein>
    <recommendedName>
        <fullName evidence="11">Molybdopterin molybdenumtransferase</fullName>
        <ecNumber evidence="11">2.10.1.1</ecNumber>
    </recommendedName>
</protein>
<dbReference type="EMBL" id="VCBC01000013">
    <property type="protein sequence ID" value="TLU62003.1"/>
    <property type="molecule type" value="Genomic_DNA"/>
</dbReference>
<evidence type="ECO:0000256" key="10">
    <source>
        <dbReference type="ARBA" id="ARBA00047317"/>
    </source>
</evidence>
<accession>A0A5R9IF65</accession>
<dbReference type="NCBIfam" id="NF045515">
    <property type="entry name" value="Glp_gephyrin"/>
    <property type="match status" value="1"/>
</dbReference>
<comment type="similarity">
    <text evidence="4 11">Belongs to the MoeA family.</text>
</comment>
<evidence type="ECO:0000256" key="3">
    <source>
        <dbReference type="ARBA" id="ARBA00005046"/>
    </source>
</evidence>
<dbReference type="InterPro" id="IPR036425">
    <property type="entry name" value="MoaB/Mog-like_dom_sf"/>
</dbReference>
<dbReference type="Pfam" id="PF03453">
    <property type="entry name" value="MoeA_N"/>
    <property type="match status" value="1"/>
</dbReference>
<organism evidence="13 14">
    <name type="scientific">Thalassotalea litorea</name>
    <dbReference type="NCBI Taxonomy" id="2020715"/>
    <lineage>
        <taxon>Bacteria</taxon>
        <taxon>Pseudomonadati</taxon>
        <taxon>Pseudomonadota</taxon>
        <taxon>Gammaproteobacteria</taxon>
        <taxon>Alteromonadales</taxon>
        <taxon>Colwelliaceae</taxon>
        <taxon>Thalassotalea</taxon>
    </lineage>
</organism>
<dbReference type="Gene3D" id="3.40.980.10">
    <property type="entry name" value="MoaB/Mog-like domain"/>
    <property type="match status" value="1"/>
</dbReference>
<keyword evidence="9 11" id="KW-0501">Molybdenum cofactor biosynthesis</keyword>
<keyword evidence="8 11" id="KW-0460">Magnesium</keyword>
<comment type="pathway">
    <text evidence="3 11">Cofactor biosynthesis; molybdopterin biosynthesis.</text>
</comment>
<dbReference type="InterPro" id="IPR036688">
    <property type="entry name" value="MoeA_C_domain_IV_sf"/>
</dbReference>
<keyword evidence="5 11" id="KW-0500">Molybdenum</keyword>
<dbReference type="FunFam" id="3.40.980.10:FF:000004">
    <property type="entry name" value="Molybdopterin molybdenumtransferase"/>
    <property type="match status" value="1"/>
</dbReference>
<dbReference type="InterPro" id="IPR005111">
    <property type="entry name" value="MoeA_C_domain_IV"/>
</dbReference>
<comment type="caution">
    <text evidence="13">The sequence shown here is derived from an EMBL/GenBank/DDBJ whole genome shotgun (WGS) entry which is preliminary data.</text>
</comment>
<dbReference type="EC" id="2.10.1.1" evidence="11"/>
<dbReference type="SMART" id="SM00852">
    <property type="entry name" value="MoCF_biosynth"/>
    <property type="match status" value="1"/>
</dbReference>
<dbReference type="PANTHER" id="PTHR10192">
    <property type="entry name" value="MOLYBDOPTERIN BIOSYNTHESIS PROTEIN"/>
    <property type="match status" value="1"/>
</dbReference>
<evidence type="ECO:0000256" key="4">
    <source>
        <dbReference type="ARBA" id="ARBA00010763"/>
    </source>
</evidence>
<dbReference type="Pfam" id="PF00994">
    <property type="entry name" value="MoCF_biosynth"/>
    <property type="match status" value="1"/>
</dbReference>
<dbReference type="InterPro" id="IPR005110">
    <property type="entry name" value="MoeA_linker/N"/>
</dbReference>
<dbReference type="GO" id="GO:0005829">
    <property type="term" value="C:cytosol"/>
    <property type="evidence" value="ECO:0007669"/>
    <property type="project" value="TreeGrafter"/>
</dbReference>
<dbReference type="PANTHER" id="PTHR10192:SF5">
    <property type="entry name" value="GEPHYRIN"/>
    <property type="match status" value="1"/>
</dbReference>
<feature type="domain" description="MoaB/Mog" evidence="12">
    <location>
        <begin position="188"/>
        <end position="325"/>
    </location>
</feature>
<dbReference type="RefSeq" id="WP_138320536.1">
    <property type="nucleotide sequence ID" value="NZ_VCBC01000013.1"/>
</dbReference>
<name>A0A5R9IF65_9GAMM</name>
<reference evidence="13 14" key="1">
    <citation type="submission" date="2019-05" db="EMBL/GenBank/DDBJ databases">
        <title>Genome sequences of Thalassotalea litorea 1K03283.</title>
        <authorList>
            <person name="Zhang D."/>
        </authorList>
    </citation>
    <scope>NUCLEOTIDE SEQUENCE [LARGE SCALE GENOMIC DNA]</scope>
    <source>
        <strain evidence="13 14">MCCC 1K03283</strain>
    </source>
</reference>
<dbReference type="GO" id="GO:0046872">
    <property type="term" value="F:metal ion binding"/>
    <property type="evidence" value="ECO:0007669"/>
    <property type="project" value="UniProtKB-UniRule"/>
</dbReference>
<dbReference type="Gene3D" id="3.90.105.10">
    <property type="entry name" value="Molybdopterin biosynthesis moea protein, domain 2"/>
    <property type="match status" value="1"/>
</dbReference>
<dbReference type="InterPro" id="IPR038987">
    <property type="entry name" value="MoeA-like"/>
</dbReference>
<comment type="function">
    <text evidence="2 11">Catalyzes the insertion of molybdate into adenylated molybdopterin with the concomitant release of AMP.</text>
</comment>
<dbReference type="CDD" id="cd00887">
    <property type="entry name" value="MoeA"/>
    <property type="match status" value="1"/>
</dbReference>
<evidence type="ECO:0000259" key="12">
    <source>
        <dbReference type="SMART" id="SM00852"/>
    </source>
</evidence>
<dbReference type="Gene3D" id="2.170.190.11">
    <property type="entry name" value="Molybdopterin biosynthesis moea protein, domain 3"/>
    <property type="match status" value="1"/>
</dbReference>
<dbReference type="GO" id="GO:0006777">
    <property type="term" value="P:Mo-molybdopterin cofactor biosynthetic process"/>
    <property type="evidence" value="ECO:0007669"/>
    <property type="project" value="UniProtKB-UniRule"/>
</dbReference>
<evidence type="ECO:0000256" key="2">
    <source>
        <dbReference type="ARBA" id="ARBA00002901"/>
    </source>
</evidence>
<evidence type="ECO:0000313" key="13">
    <source>
        <dbReference type="EMBL" id="TLU62003.1"/>
    </source>
</evidence>
<sequence>MVDCCSAPGLMPMQDALANLLNNITPIHSVEDISITHADNRVAASETVSPINVPAHNNSAMDGYAICGDFSDGIIEAGRQFHLVGVAMAGQPFTGQLQAGECIRIMTGAVVPDSANAVEMQENVQINDKQITLNQALKPGSHIRMAGEDIAKNQPVFAAGHRFKSVDVGLLASLGVDKVSVYRKPKVAVFSTGDELKSPGDTLNDGDIYESNRHAIIAMLKRVNVDIIDFGIIADDMVKIRDAFNQANEMADAVISSGGVSVGDADYTKDVLDELGHIEFWKVAMKPGKPFAFGQLPNSVFFGLPGNPVSATVTFHQLVVPALTKMSGAKPVKTLTLKAITKMAIKKRPGRMDFQRGFAAVDDDGSLVVTPLSHQGSGVLSSMSKANCYIVLGQQHPGCEQGAQVDVQLFDHVLG</sequence>
<evidence type="ECO:0000256" key="7">
    <source>
        <dbReference type="ARBA" id="ARBA00022723"/>
    </source>
</evidence>
<comment type="cofactor">
    <cofactor evidence="1 11">
        <name>Mg(2+)</name>
        <dbReference type="ChEBI" id="CHEBI:18420"/>
    </cofactor>
</comment>
<evidence type="ECO:0000256" key="9">
    <source>
        <dbReference type="ARBA" id="ARBA00023150"/>
    </source>
</evidence>
<keyword evidence="6 11" id="KW-0808">Transferase</keyword>
<dbReference type="InterPro" id="IPR036135">
    <property type="entry name" value="MoeA_linker/N_sf"/>
</dbReference>
<keyword evidence="14" id="KW-1185">Reference proteome</keyword>
<dbReference type="Proteomes" id="UP000307790">
    <property type="component" value="Unassembled WGS sequence"/>
</dbReference>